<dbReference type="SUPFAM" id="SSF53613">
    <property type="entry name" value="Ribokinase-like"/>
    <property type="match status" value="1"/>
</dbReference>
<name>A0ABU0E198_9FIRM</name>
<dbReference type="PIRSF" id="PIRSF000535">
    <property type="entry name" value="1PFK/6PFK/LacC"/>
    <property type="match status" value="1"/>
</dbReference>
<evidence type="ECO:0000313" key="11">
    <source>
        <dbReference type="Proteomes" id="UP001230220"/>
    </source>
</evidence>
<keyword evidence="3 7" id="KW-0547">Nucleotide-binding</keyword>
<keyword evidence="2 7" id="KW-0808">Transferase</keyword>
<evidence type="ECO:0000256" key="8">
    <source>
        <dbReference type="RuleBase" id="RU369061"/>
    </source>
</evidence>
<comment type="similarity">
    <text evidence="1">Belongs to the carbohydrate kinase pfkB family.</text>
</comment>
<keyword evidence="4 8" id="KW-0418">Kinase</keyword>
<comment type="caution">
    <text evidence="10">The sequence shown here is derived from an EMBL/GenBank/DDBJ whole genome shotgun (WGS) entry which is preliminary data.</text>
</comment>
<keyword evidence="7" id="KW-0423">Lactose metabolism</keyword>
<evidence type="ECO:0000256" key="4">
    <source>
        <dbReference type="ARBA" id="ARBA00022777"/>
    </source>
</evidence>
<dbReference type="GO" id="GO:0008662">
    <property type="term" value="F:1-phosphofructokinase activity"/>
    <property type="evidence" value="ECO:0007669"/>
    <property type="project" value="UniProtKB-EC"/>
</dbReference>
<dbReference type="PANTHER" id="PTHR46566:SF2">
    <property type="entry name" value="ATP-DEPENDENT 6-PHOSPHOFRUCTOKINASE ISOZYME 2"/>
    <property type="match status" value="1"/>
</dbReference>
<gene>
    <name evidence="10" type="ORF">J2S15_001246</name>
</gene>
<evidence type="ECO:0000256" key="6">
    <source>
        <dbReference type="ARBA" id="ARBA00047745"/>
    </source>
</evidence>
<dbReference type="InterPro" id="IPR002173">
    <property type="entry name" value="Carboh/pur_kinase_PfkB_CS"/>
</dbReference>
<dbReference type="NCBIfam" id="TIGR03828">
    <property type="entry name" value="pfkB"/>
    <property type="match status" value="1"/>
</dbReference>
<proteinExistence type="inferred from homology"/>
<evidence type="ECO:0000256" key="2">
    <source>
        <dbReference type="ARBA" id="ARBA00022679"/>
    </source>
</evidence>
<comment type="catalytic activity">
    <reaction evidence="7">
        <text>D-tagatofuranose 6-phosphate + ATP = D-tagatofuranose 1,6-bisphosphate + ADP + H(+)</text>
        <dbReference type="Rhea" id="RHEA:12420"/>
        <dbReference type="ChEBI" id="CHEBI:15378"/>
        <dbReference type="ChEBI" id="CHEBI:30616"/>
        <dbReference type="ChEBI" id="CHEBI:58694"/>
        <dbReference type="ChEBI" id="CHEBI:58695"/>
        <dbReference type="ChEBI" id="CHEBI:456216"/>
        <dbReference type="EC" id="2.7.1.144"/>
    </reaction>
</comment>
<feature type="domain" description="Carbohydrate kinase PfkB" evidence="9">
    <location>
        <begin position="25"/>
        <end position="291"/>
    </location>
</feature>
<organism evidence="10 11">
    <name type="scientific">Breznakia pachnodae</name>
    <dbReference type="NCBI Taxonomy" id="265178"/>
    <lineage>
        <taxon>Bacteria</taxon>
        <taxon>Bacillati</taxon>
        <taxon>Bacillota</taxon>
        <taxon>Erysipelotrichia</taxon>
        <taxon>Erysipelotrichales</taxon>
        <taxon>Erysipelotrichaceae</taxon>
        <taxon>Breznakia</taxon>
    </lineage>
</organism>
<dbReference type="InterPro" id="IPR022463">
    <property type="entry name" value="1-PFruKinase"/>
</dbReference>
<dbReference type="EC" id="2.7.1.144" evidence="7"/>
<dbReference type="Gene3D" id="3.40.1190.20">
    <property type="match status" value="1"/>
</dbReference>
<dbReference type="EMBL" id="JAUSUR010000002">
    <property type="protein sequence ID" value="MDQ0360501.1"/>
    <property type="molecule type" value="Genomic_DNA"/>
</dbReference>
<evidence type="ECO:0000259" key="9">
    <source>
        <dbReference type="Pfam" id="PF00294"/>
    </source>
</evidence>
<dbReference type="PANTHER" id="PTHR46566">
    <property type="entry name" value="1-PHOSPHOFRUCTOKINASE-RELATED"/>
    <property type="match status" value="1"/>
</dbReference>
<dbReference type="NCBIfam" id="TIGR03168">
    <property type="entry name" value="1-PFK"/>
    <property type="match status" value="1"/>
</dbReference>
<reference evidence="10 11" key="1">
    <citation type="submission" date="2023-07" db="EMBL/GenBank/DDBJ databases">
        <title>Genomic Encyclopedia of Type Strains, Phase IV (KMG-IV): sequencing the most valuable type-strain genomes for metagenomic binning, comparative biology and taxonomic classification.</title>
        <authorList>
            <person name="Goeker M."/>
        </authorList>
    </citation>
    <scope>NUCLEOTIDE SEQUENCE [LARGE SCALE GENOMIC DNA]</scope>
    <source>
        <strain evidence="10 11">DSM 16784</strain>
    </source>
</reference>
<dbReference type="PROSITE" id="PS00584">
    <property type="entry name" value="PFKB_KINASES_2"/>
    <property type="match status" value="1"/>
</dbReference>
<protein>
    <recommendedName>
        <fullName evidence="7">Tagatose-6-phosphate kinase</fullName>
        <ecNumber evidence="7">2.7.1.144</ecNumber>
    </recommendedName>
</protein>
<comment type="catalytic activity">
    <reaction evidence="6 8">
        <text>beta-D-fructose 1-phosphate + ATP = beta-D-fructose 1,6-bisphosphate + ADP + H(+)</text>
        <dbReference type="Rhea" id="RHEA:14213"/>
        <dbReference type="ChEBI" id="CHEBI:15378"/>
        <dbReference type="ChEBI" id="CHEBI:30616"/>
        <dbReference type="ChEBI" id="CHEBI:32966"/>
        <dbReference type="ChEBI" id="CHEBI:138881"/>
        <dbReference type="ChEBI" id="CHEBI:456216"/>
        <dbReference type="EC" id="2.7.1.56"/>
    </reaction>
</comment>
<dbReference type="InterPro" id="IPR017583">
    <property type="entry name" value="Tagatose/fructose_Pkinase"/>
</dbReference>
<dbReference type="Proteomes" id="UP001230220">
    <property type="component" value="Unassembled WGS sequence"/>
</dbReference>
<accession>A0ABU0E198</accession>
<evidence type="ECO:0000256" key="5">
    <source>
        <dbReference type="ARBA" id="ARBA00022840"/>
    </source>
</evidence>
<keyword evidence="11" id="KW-1185">Reference proteome</keyword>
<sequence length="308" mass="34129">MIITLTMNPAIDKTGFIQEFHIKKLNRLDNIILTSEGKGLNVSKTLSNLSCKSKCITFLPGENGQFIQRELNDFGIELYPIKVNGGLRTNTKIVTADSLTEINEPGFKVDNKILDNLIKILNQEIEEGDLLVISGSVPEGTPTSYYKGLILKMKEKRVTTLLDADGELFKEGVKALPTIIKPNVFELCQYYQMEETYDEEVIVEYARKWIHDGVEQVIVSMGENGSIYVTKDTAMKAEPLSVEVASTVGAGDALVAALAYAYEHKYELEEMIRLCAATSSAAVTTKGTIAPEFEMIESLMKQVKIGEI</sequence>
<evidence type="ECO:0000256" key="3">
    <source>
        <dbReference type="ARBA" id="ARBA00022741"/>
    </source>
</evidence>
<dbReference type="RefSeq" id="WP_307406454.1">
    <property type="nucleotide sequence ID" value="NZ_JAUSUR010000002.1"/>
</dbReference>
<dbReference type="CDD" id="cd01164">
    <property type="entry name" value="FruK_PfkB_like"/>
    <property type="match status" value="1"/>
</dbReference>
<evidence type="ECO:0000256" key="7">
    <source>
        <dbReference type="PIRNR" id="PIRNR000535"/>
    </source>
</evidence>
<evidence type="ECO:0000313" key="10">
    <source>
        <dbReference type="EMBL" id="MDQ0360501.1"/>
    </source>
</evidence>
<dbReference type="Pfam" id="PF00294">
    <property type="entry name" value="PfkB"/>
    <property type="match status" value="1"/>
</dbReference>
<keyword evidence="5 7" id="KW-0067">ATP-binding</keyword>
<comment type="similarity">
    <text evidence="7">Belongs to the carbohydrate kinase PfkB family. LacC subfamily.</text>
</comment>
<evidence type="ECO:0000256" key="1">
    <source>
        <dbReference type="ARBA" id="ARBA00005380"/>
    </source>
</evidence>
<dbReference type="InterPro" id="IPR029056">
    <property type="entry name" value="Ribokinase-like"/>
</dbReference>
<comment type="pathway">
    <text evidence="7">Carbohydrate metabolism; D-tagatose 6-phosphate degradation; D-glyceraldehyde 3-phosphate and glycerone phosphate from D-tagatose 6-phosphate: step 1/2.</text>
</comment>
<comment type="function">
    <text evidence="8">Catalyzes the ATP-dependent phosphorylation of fructose-l-phosphate to fructose-l,6-bisphosphate.</text>
</comment>
<dbReference type="InterPro" id="IPR011611">
    <property type="entry name" value="PfkB_dom"/>
</dbReference>